<evidence type="ECO:0000313" key="1">
    <source>
        <dbReference type="EMBL" id="AWH59696.1"/>
    </source>
</evidence>
<geneLocation type="plasmid" evidence="1">
    <name>p9.4_2</name>
</geneLocation>
<organism evidence="1">
    <name type="scientific">Edwardsiella tarda</name>
    <dbReference type="NCBI Taxonomy" id="636"/>
    <lineage>
        <taxon>Bacteria</taxon>
        <taxon>Pseudomonadati</taxon>
        <taxon>Pseudomonadota</taxon>
        <taxon>Gammaproteobacteria</taxon>
        <taxon>Enterobacterales</taxon>
        <taxon>Hafniaceae</taxon>
        <taxon>Edwardsiella</taxon>
    </lineage>
</organism>
<accession>A0A2S1PMM8</accession>
<reference evidence="1" key="1">
    <citation type="journal article" date="2017" name="J. Clin. Microbiol.">
        <title>Comparative phenotypic and genotypic analysis of Edwardsiella spp. isolates from different hosts and geographic origins, with an emphasis on isolates formerly classified as E. tarda and an evaluation of diagnostic methods.</title>
        <authorList>
            <person name="Reichley S.R."/>
            <person name="Ware C."/>
            <person name="Steadman J."/>
            <person name="Gaunt P.S."/>
            <person name="Garcia J.C."/>
            <person name="LaFrentz B.R."/>
            <person name="Thachil A."/>
            <person name="Waldbieser G.C."/>
            <person name="Stine C.B."/>
            <person name="Bujan N."/>
            <person name="Arias C.R."/>
            <person name="Loch T."/>
            <person name="Welch T.J."/>
            <person name="Cipriano R.C."/>
            <person name="Greenway T.E."/>
            <person name="Khoo L.H."/>
            <person name="Wise D.J."/>
            <person name="Lawrence M.L."/>
            <person name="Griffin M.J."/>
        </authorList>
    </citation>
    <scope>NUCLEOTIDE SEQUENCE</scope>
    <source>
        <strain evidence="1">9.4</strain>
        <plasmid evidence="1">p9.4_2</plasmid>
    </source>
</reference>
<proteinExistence type="predicted"/>
<sequence length="101" mass="11650">MAMTSLKDSFYLFDSDQYYAGRLDVYLFLKDTLNSTIYKRAMQAVRNKRRSVKSKGDESLSCSSCKLTKEAMRVLKCLQNKSGKTYSEIIIEKLSCIDSEY</sequence>
<dbReference type="AlphaFoldDB" id="A0A2S1PMM8"/>
<keyword evidence="1" id="KW-0614">Plasmid</keyword>
<name>A0A2S1PMM8_EDWTA</name>
<dbReference type="EMBL" id="MG228260">
    <property type="protein sequence ID" value="AWH59696.1"/>
    <property type="molecule type" value="Genomic_DNA"/>
</dbReference>
<protein>
    <submittedName>
        <fullName evidence="1">Uncharacterized protein</fullName>
    </submittedName>
</protein>